<sequence>MRLALWQGHSPAGDISAAMAALETALNAAGAAGATTLVTPEIYLPGYNHPAIADHAQPRGGAWHGTVAAFCRKAGCGIVLGYAERDGATVCNSALVLDDRGAQVAHYRKIQLYGPREKALYTQGDAYVTFDMNGTKAAILICYDIEFAPHVAALAAQGVRIILVPTANMQPYTHVVRHTVPAMAANHAVSIVYANYCGSEGDLDYVGGSLIAAADGSIPAQAGTTPALLIADLPEGYPEQHLSTQALDLRTIPL</sequence>
<dbReference type="Proteomes" id="UP000484076">
    <property type="component" value="Unassembled WGS sequence"/>
</dbReference>
<evidence type="ECO:0000256" key="1">
    <source>
        <dbReference type="ARBA" id="ARBA00022801"/>
    </source>
</evidence>
<keyword evidence="1" id="KW-0378">Hydrolase</keyword>
<evidence type="ECO:0000313" key="3">
    <source>
        <dbReference type="EMBL" id="NUB45305.1"/>
    </source>
</evidence>
<proteinExistence type="predicted"/>
<comment type="caution">
    <text evidence="3">The sequence shown here is derived from an EMBL/GenBank/DDBJ whole genome shotgun (WGS) entry which is preliminary data.</text>
</comment>
<keyword evidence="4" id="KW-1185">Reference proteome</keyword>
<feature type="domain" description="CN hydrolase" evidence="2">
    <location>
        <begin position="1"/>
        <end position="235"/>
    </location>
</feature>
<dbReference type="PROSITE" id="PS50263">
    <property type="entry name" value="CN_HYDROLASE"/>
    <property type="match status" value="1"/>
</dbReference>
<dbReference type="RefSeq" id="WP_152826724.1">
    <property type="nucleotide sequence ID" value="NZ_WHUT02000007.1"/>
</dbReference>
<dbReference type="PANTHER" id="PTHR43674">
    <property type="entry name" value="NITRILASE C965.09-RELATED"/>
    <property type="match status" value="1"/>
</dbReference>
<name>A0A8X8KNS0_9RHOB</name>
<evidence type="ECO:0000313" key="4">
    <source>
        <dbReference type="Proteomes" id="UP000484076"/>
    </source>
</evidence>
<dbReference type="InterPro" id="IPR036526">
    <property type="entry name" value="C-N_Hydrolase_sf"/>
</dbReference>
<dbReference type="PANTHER" id="PTHR43674:SF2">
    <property type="entry name" value="BETA-UREIDOPROPIONASE"/>
    <property type="match status" value="1"/>
</dbReference>
<evidence type="ECO:0000259" key="2">
    <source>
        <dbReference type="PROSITE" id="PS50263"/>
    </source>
</evidence>
<dbReference type="SUPFAM" id="SSF56317">
    <property type="entry name" value="Carbon-nitrogen hydrolase"/>
    <property type="match status" value="1"/>
</dbReference>
<dbReference type="InterPro" id="IPR003010">
    <property type="entry name" value="C-N_Hydrolase"/>
</dbReference>
<dbReference type="InterPro" id="IPR050345">
    <property type="entry name" value="Aliph_Amidase/BUP"/>
</dbReference>
<dbReference type="EMBL" id="WHUT02000007">
    <property type="protein sequence ID" value="NUB45305.1"/>
    <property type="molecule type" value="Genomic_DNA"/>
</dbReference>
<reference evidence="3" key="1">
    <citation type="submission" date="2020-05" db="EMBL/GenBank/DDBJ databases">
        <title>Fertoebacter nigrum gen. nov., sp. nov., a new member of the family Rhodobacteraceae.</title>
        <authorList>
            <person name="Szuroczki S."/>
            <person name="Abbaszade G."/>
            <person name="Buni D."/>
            <person name="Schumann P."/>
            <person name="Toth E."/>
        </authorList>
    </citation>
    <scope>NUCLEOTIDE SEQUENCE</scope>
    <source>
        <strain evidence="3">RG-N-1a</strain>
    </source>
</reference>
<organism evidence="3 4">
    <name type="scientific">Fertoeibacter niger</name>
    <dbReference type="NCBI Taxonomy" id="2656921"/>
    <lineage>
        <taxon>Bacteria</taxon>
        <taxon>Pseudomonadati</taxon>
        <taxon>Pseudomonadota</taxon>
        <taxon>Alphaproteobacteria</taxon>
        <taxon>Rhodobacterales</taxon>
        <taxon>Paracoccaceae</taxon>
        <taxon>Fertoeibacter</taxon>
    </lineage>
</organism>
<accession>A0A8X8KNS0</accession>
<dbReference type="Gene3D" id="3.60.110.10">
    <property type="entry name" value="Carbon-nitrogen hydrolase"/>
    <property type="match status" value="1"/>
</dbReference>
<dbReference type="Pfam" id="PF00795">
    <property type="entry name" value="CN_hydrolase"/>
    <property type="match status" value="1"/>
</dbReference>
<dbReference type="GO" id="GO:0016811">
    <property type="term" value="F:hydrolase activity, acting on carbon-nitrogen (but not peptide) bonds, in linear amides"/>
    <property type="evidence" value="ECO:0007669"/>
    <property type="project" value="TreeGrafter"/>
</dbReference>
<protein>
    <submittedName>
        <fullName evidence="3">Nitrilase</fullName>
    </submittedName>
</protein>
<gene>
    <name evidence="3" type="ORF">GEU84_012975</name>
</gene>
<dbReference type="AlphaFoldDB" id="A0A8X8KNS0"/>